<dbReference type="EMBL" id="NGMO01000005">
    <property type="protein sequence ID" value="OTP06862.1"/>
    <property type="molecule type" value="Genomic_DNA"/>
</dbReference>
<comment type="caution">
    <text evidence="10">The sequence shown here is derived from an EMBL/GenBank/DDBJ whole genome shotgun (WGS) entry which is preliminary data.</text>
</comment>
<name>A0A242JX56_9ENTE</name>
<dbReference type="GO" id="GO:0005737">
    <property type="term" value="C:cytoplasm"/>
    <property type="evidence" value="ECO:0007669"/>
    <property type="project" value="UniProtKB-SubCell"/>
</dbReference>
<dbReference type="EC" id="6.3.4.19" evidence="8"/>
<dbReference type="SUPFAM" id="SSF56037">
    <property type="entry name" value="PheT/TilS domain"/>
    <property type="match status" value="1"/>
</dbReference>
<dbReference type="NCBIfam" id="TIGR02433">
    <property type="entry name" value="lysidine_TilS_C"/>
    <property type="match status" value="1"/>
</dbReference>
<dbReference type="InterPro" id="IPR012094">
    <property type="entry name" value="tRNA_Ile_lys_synt"/>
</dbReference>
<dbReference type="Proteomes" id="UP000194933">
    <property type="component" value="Unassembled WGS sequence"/>
</dbReference>
<dbReference type="InterPro" id="IPR014729">
    <property type="entry name" value="Rossmann-like_a/b/a_fold"/>
</dbReference>
<evidence type="ECO:0000256" key="6">
    <source>
        <dbReference type="ARBA" id="ARBA00022840"/>
    </source>
</evidence>
<dbReference type="SMART" id="SM00977">
    <property type="entry name" value="TilS_C"/>
    <property type="match status" value="1"/>
</dbReference>
<evidence type="ECO:0000259" key="9">
    <source>
        <dbReference type="SMART" id="SM00977"/>
    </source>
</evidence>
<dbReference type="GO" id="GO:0006400">
    <property type="term" value="P:tRNA modification"/>
    <property type="evidence" value="ECO:0007669"/>
    <property type="project" value="UniProtKB-UniRule"/>
</dbReference>
<dbReference type="RefSeq" id="WP_086285586.1">
    <property type="nucleotide sequence ID" value="NZ_NGMO01000005.1"/>
</dbReference>
<comment type="function">
    <text evidence="8">Ligates lysine onto the cytidine present at position 34 of the AUA codon-specific tRNA(Ile) that contains the anticodon CAU, in an ATP-dependent manner. Cytidine is converted to lysidine, thus changing the amino acid specificity of the tRNA from methionine to isoleucine.</text>
</comment>
<dbReference type="Gene3D" id="3.40.50.620">
    <property type="entry name" value="HUPs"/>
    <property type="match status" value="1"/>
</dbReference>
<proteinExistence type="inferred from homology"/>
<dbReference type="STRING" id="1987383.A5844_002568"/>
<dbReference type="InterPro" id="IPR012796">
    <property type="entry name" value="Lysidine-tRNA-synth_C"/>
</dbReference>
<dbReference type="SUPFAM" id="SSF52402">
    <property type="entry name" value="Adenine nucleotide alpha hydrolases-like"/>
    <property type="match status" value="1"/>
</dbReference>
<keyword evidence="5 8" id="KW-0547">Nucleotide-binding</keyword>
<feature type="binding site" evidence="8">
    <location>
        <begin position="38"/>
        <end position="43"/>
    </location>
    <ligand>
        <name>ATP</name>
        <dbReference type="ChEBI" id="CHEBI:30616"/>
    </ligand>
</feature>
<dbReference type="GO" id="GO:0005524">
    <property type="term" value="F:ATP binding"/>
    <property type="evidence" value="ECO:0007669"/>
    <property type="project" value="UniProtKB-UniRule"/>
</dbReference>
<dbReference type="AlphaFoldDB" id="A0A242JX56"/>
<gene>
    <name evidence="8" type="primary">tilS</name>
    <name evidence="10" type="ORF">A5844_002568</name>
</gene>
<dbReference type="HAMAP" id="MF_01161">
    <property type="entry name" value="tRNA_Ile_lys_synt"/>
    <property type="match status" value="1"/>
</dbReference>
<dbReference type="CDD" id="cd01992">
    <property type="entry name" value="TilS_N"/>
    <property type="match status" value="1"/>
</dbReference>
<evidence type="ECO:0000256" key="7">
    <source>
        <dbReference type="ARBA" id="ARBA00048539"/>
    </source>
</evidence>
<evidence type="ECO:0000256" key="4">
    <source>
        <dbReference type="ARBA" id="ARBA00022694"/>
    </source>
</evidence>
<evidence type="ECO:0000256" key="5">
    <source>
        <dbReference type="ARBA" id="ARBA00022741"/>
    </source>
</evidence>
<dbReference type="Pfam" id="PF01171">
    <property type="entry name" value="ATP_bind_3"/>
    <property type="match status" value="1"/>
</dbReference>
<dbReference type="PANTHER" id="PTHR43033:SF1">
    <property type="entry name" value="TRNA(ILE)-LYSIDINE SYNTHASE-RELATED"/>
    <property type="match status" value="1"/>
</dbReference>
<protein>
    <recommendedName>
        <fullName evidence="8">tRNA(Ile)-lysidine synthase</fullName>
        <ecNumber evidence="8">6.3.4.19</ecNumber>
    </recommendedName>
    <alternativeName>
        <fullName evidence="8">tRNA(Ile)-2-lysyl-cytidine synthase</fullName>
    </alternativeName>
    <alternativeName>
        <fullName evidence="8">tRNA(Ile)-lysidine synthetase</fullName>
    </alternativeName>
</protein>
<dbReference type="NCBIfam" id="TIGR02432">
    <property type="entry name" value="lysidine_TilS_N"/>
    <property type="match status" value="1"/>
</dbReference>
<organism evidence="10 11">
    <name type="scientific">Candidatus Enterococcus wittei</name>
    <dbReference type="NCBI Taxonomy" id="1987383"/>
    <lineage>
        <taxon>Bacteria</taxon>
        <taxon>Bacillati</taxon>
        <taxon>Bacillota</taxon>
        <taxon>Bacilli</taxon>
        <taxon>Lactobacillales</taxon>
        <taxon>Enterococcaceae</taxon>
        <taxon>Enterococcus</taxon>
    </lineage>
</organism>
<sequence>MTVSEKEKKSVNLKNRFIQQGMQQGYWTNESKILVAVSGGVDSMVLLDWLLTAQQQMGFALGVVHVDHQLRSSSAQEADFLAKYCQAKQLPFYLEIWPQPVDQGVETAARKFRYQVFDHVMRIEGYDILMTAHHGDDQIETILMKLLRSGQLRTYAGIKALQRFSCGRLIRPLLPFSKEELYQYAATEQIPFFEDYTNKELTIQRNRLRHLVIPQLKKEDPQTLQHFQKFSQQLSWADQFIQQQMNQRIAECIEKLENVFVIPWSVVSSMEQSEQYFFLYAFFDWAFPTTHVAIKEKQIESILTQFAQSKGQWQIDIGRYWVFEKVYEEVRLRKKEKDKESWMTETTKIQLVPNQTIPLSETERIGIYTPEKLAEASIDDSLSVFMHDLWVTPEQTLFVSRRSPGDRIRLTDKLTKKVSRYFIDQKIPSDQRMRSWVIKDNEENLLSLIPFTRSYLSISAETDKIHYILLYKYQKEAIGRRT</sequence>
<dbReference type="InterPro" id="IPR011063">
    <property type="entry name" value="TilS/TtcA_N"/>
</dbReference>
<keyword evidence="3 8" id="KW-0436">Ligase</keyword>
<keyword evidence="2 8" id="KW-0963">Cytoplasm</keyword>
<keyword evidence="4 8" id="KW-0819">tRNA processing</keyword>
<feature type="domain" description="Lysidine-tRNA(Ile) synthetase C-terminal" evidence="9">
    <location>
        <begin position="397"/>
        <end position="467"/>
    </location>
</feature>
<reference evidence="10 11" key="1">
    <citation type="submission" date="2017-05" db="EMBL/GenBank/DDBJ databases">
        <title>The Genome Sequence of Enterococcus sp. 10A9_DIV0425.</title>
        <authorList>
            <consortium name="The Broad Institute Genomics Platform"/>
            <consortium name="The Broad Institute Genomic Center for Infectious Diseases"/>
            <person name="Earl A."/>
            <person name="Manson A."/>
            <person name="Schwartman J."/>
            <person name="Gilmore M."/>
            <person name="Abouelleil A."/>
            <person name="Cao P."/>
            <person name="Chapman S."/>
            <person name="Cusick C."/>
            <person name="Shea T."/>
            <person name="Young S."/>
            <person name="Neafsey D."/>
            <person name="Nusbaum C."/>
            <person name="Birren B."/>
        </authorList>
    </citation>
    <scope>NUCLEOTIDE SEQUENCE [LARGE SCALE GENOMIC DNA]</scope>
    <source>
        <strain evidence="10 11">10A9_DIV0425</strain>
    </source>
</reference>
<comment type="similarity">
    <text evidence="8">Belongs to the tRNA(Ile)-lysidine synthase family.</text>
</comment>
<keyword evidence="6 8" id="KW-0067">ATP-binding</keyword>
<comment type="subcellular location">
    <subcellularLocation>
        <location evidence="1 8">Cytoplasm</location>
    </subcellularLocation>
</comment>
<dbReference type="PANTHER" id="PTHR43033">
    <property type="entry name" value="TRNA(ILE)-LYSIDINE SYNTHASE-RELATED"/>
    <property type="match status" value="1"/>
</dbReference>
<evidence type="ECO:0000256" key="8">
    <source>
        <dbReference type="HAMAP-Rule" id="MF_01161"/>
    </source>
</evidence>
<comment type="catalytic activity">
    <reaction evidence="7 8">
        <text>cytidine(34) in tRNA(Ile2) + L-lysine + ATP = lysidine(34) in tRNA(Ile2) + AMP + diphosphate + H(+)</text>
        <dbReference type="Rhea" id="RHEA:43744"/>
        <dbReference type="Rhea" id="RHEA-COMP:10625"/>
        <dbReference type="Rhea" id="RHEA-COMP:10670"/>
        <dbReference type="ChEBI" id="CHEBI:15378"/>
        <dbReference type="ChEBI" id="CHEBI:30616"/>
        <dbReference type="ChEBI" id="CHEBI:32551"/>
        <dbReference type="ChEBI" id="CHEBI:33019"/>
        <dbReference type="ChEBI" id="CHEBI:82748"/>
        <dbReference type="ChEBI" id="CHEBI:83665"/>
        <dbReference type="ChEBI" id="CHEBI:456215"/>
        <dbReference type="EC" id="6.3.4.19"/>
    </reaction>
</comment>
<keyword evidence="11" id="KW-1185">Reference proteome</keyword>
<evidence type="ECO:0000256" key="1">
    <source>
        <dbReference type="ARBA" id="ARBA00004496"/>
    </source>
</evidence>
<evidence type="ECO:0000313" key="10">
    <source>
        <dbReference type="EMBL" id="OTP06862.1"/>
    </source>
</evidence>
<dbReference type="GO" id="GO:0032267">
    <property type="term" value="F:tRNA(Ile)-lysidine synthase activity"/>
    <property type="evidence" value="ECO:0007669"/>
    <property type="project" value="UniProtKB-EC"/>
</dbReference>
<evidence type="ECO:0000256" key="2">
    <source>
        <dbReference type="ARBA" id="ARBA00022490"/>
    </source>
</evidence>
<evidence type="ECO:0000313" key="11">
    <source>
        <dbReference type="Proteomes" id="UP000194933"/>
    </source>
</evidence>
<accession>A0A242JX56</accession>
<evidence type="ECO:0000256" key="3">
    <source>
        <dbReference type="ARBA" id="ARBA00022598"/>
    </source>
</evidence>
<comment type="domain">
    <text evidence="8">The N-terminal region contains the highly conserved SGGXDS motif, predicted to be a P-loop motif involved in ATP binding.</text>
</comment>
<dbReference type="InterPro" id="IPR012795">
    <property type="entry name" value="tRNA_Ile_lys_synt_N"/>
</dbReference>